<dbReference type="HOGENOM" id="CLU_3290389_0_0_6"/>
<keyword evidence="2" id="KW-1185">Reference proteome</keyword>
<organism evidence="1 2">
    <name type="scientific">Gynuella sunshinyii YC6258</name>
    <dbReference type="NCBI Taxonomy" id="1445510"/>
    <lineage>
        <taxon>Bacteria</taxon>
        <taxon>Pseudomonadati</taxon>
        <taxon>Pseudomonadota</taxon>
        <taxon>Gammaproteobacteria</taxon>
        <taxon>Oceanospirillales</taxon>
        <taxon>Saccharospirillaceae</taxon>
        <taxon>Gynuella</taxon>
    </lineage>
</organism>
<dbReference type="Proteomes" id="UP000032266">
    <property type="component" value="Chromosome"/>
</dbReference>
<accession>A0A0C5VUW2</accession>
<name>A0A0C5VUW2_9GAMM</name>
<dbReference type="KEGG" id="gsn:YC6258_02140"/>
<proteinExistence type="predicted"/>
<dbReference type="AlphaFoldDB" id="A0A0C5VUW2"/>
<sequence length="40" mass="4414">MDHAITIEKDVFSQSGWIGMICAVSIKNTVHFLGNCADNF</sequence>
<reference evidence="1 2" key="1">
    <citation type="submission" date="2014-01" db="EMBL/GenBank/DDBJ databases">
        <title>Full genme sequencing of cellulolytic bacterium Gynuella sunshinyii YC6258T gen. nov., sp. nov.</title>
        <authorList>
            <person name="Khan H."/>
            <person name="Chung E.J."/>
            <person name="Chung Y.R."/>
        </authorList>
    </citation>
    <scope>NUCLEOTIDE SEQUENCE [LARGE SCALE GENOMIC DNA]</scope>
    <source>
        <strain evidence="1 2">YC6258</strain>
    </source>
</reference>
<evidence type="ECO:0000313" key="1">
    <source>
        <dbReference type="EMBL" id="AJQ94179.1"/>
    </source>
</evidence>
<dbReference type="EMBL" id="CP007142">
    <property type="protein sequence ID" value="AJQ94179.1"/>
    <property type="molecule type" value="Genomic_DNA"/>
</dbReference>
<evidence type="ECO:0000313" key="2">
    <source>
        <dbReference type="Proteomes" id="UP000032266"/>
    </source>
</evidence>
<protein>
    <submittedName>
        <fullName evidence="1">Uncharacterized protein</fullName>
    </submittedName>
</protein>
<gene>
    <name evidence="1" type="ORF">YC6258_02140</name>
</gene>